<name>A0ABW1EJ17_9BACT</name>
<dbReference type="Proteomes" id="UP001596091">
    <property type="component" value="Unassembled WGS sequence"/>
</dbReference>
<evidence type="ECO:0000313" key="2">
    <source>
        <dbReference type="EMBL" id="MFC5863777.1"/>
    </source>
</evidence>
<feature type="transmembrane region" description="Helical" evidence="1">
    <location>
        <begin position="7"/>
        <end position="28"/>
    </location>
</feature>
<protein>
    <submittedName>
        <fullName evidence="2">DUF2905 domain-containing protein</fullName>
    </submittedName>
</protein>
<keyword evidence="1" id="KW-0812">Transmembrane</keyword>
<keyword evidence="3" id="KW-1185">Reference proteome</keyword>
<proteinExistence type="predicted"/>
<gene>
    <name evidence="2" type="ORF">ACFPT7_15825</name>
</gene>
<accession>A0ABW1EJ17</accession>
<dbReference type="EMBL" id="JBHSPH010000006">
    <property type="protein sequence ID" value="MFC5863777.1"/>
    <property type="molecule type" value="Genomic_DNA"/>
</dbReference>
<reference evidence="3" key="1">
    <citation type="journal article" date="2019" name="Int. J. Syst. Evol. Microbiol.">
        <title>The Global Catalogue of Microorganisms (GCM) 10K type strain sequencing project: providing services to taxonomists for standard genome sequencing and annotation.</title>
        <authorList>
            <consortium name="The Broad Institute Genomics Platform"/>
            <consortium name="The Broad Institute Genome Sequencing Center for Infectious Disease"/>
            <person name="Wu L."/>
            <person name="Ma J."/>
        </authorList>
    </citation>
    <scope>NUCLEOTIDE SEQUENCE [LARGE SCALE GENOMIC DNA]</scope>
    <source>
        <strain evidence="3">JCM 4087</strain>
    </source>
</reference>
<dbReference type="Pfam" id="PF11146">
    <property type="entry name" value="DUF2905"/>
    <property type="match status" value="1"/>
</dbReference>
<feature type="transmembrane region" description="Helical" evidence="1">
    <location>
        <begin position="48"/>
        <end position="69"/>
    </location>
</feature>
<evidence type="ECO:0000313" key="3">
    <source>
        <dbReference type="Proteomes" id="UP001596091"/>
    </source>
</evidence>
<dbReference type="PANTHER" id="PTHR36443">
    <property type="entry name" value="BSR5223 PROTEIN"/>
    <property type="match status" value="1"/>
</dbReference>
<dbReference type="RefSeq" id="WP_263342447.1">
    <property type="nucleotide sequence ID" value="NZ_JAGSYH010000012.1"/>
</dbReference>
<sequence length="74" mass="7897">MQDFGRLLAGLGLLLLVAGGLIMLAGRAGLPLGRLPGDIAIRGKNATFYAPIVTCIVISILLSLVVWIVNHFRR</sequence>
<keyword evidence="1" id="KW-1133">Transmembrane helix</keyword>
<keyword evidence="1" id="KW-0472">Membrane</keyword>
<evidence type="ECO:0000256" key="1">
    <source>
        <dbReference type="SAM" id="Phobius"/>
    </source>
</evidence>
<organism evidence="2 3">
    <name type="scientific">Acidicapsa dinghuensis</name>
    <dbReference type="NCBI Taxonomy" id="2218256"/>
    <lineage>
        <taxon>Bacteria</taxon>
        <taxon>Pseudomonadati</taxon>
        <taxon>Acidobacteriota</taxon>
        <taxon>Terriglobia</taxon>
        <taxon>Terriglobales</taxon>
        <taxon>Acidobacteriaceae</taxon>
        <taxon>Acidicapsa</taxon>
    </lineage>
</organism>
<dbReference type="InterPro" id="IPR021320">
    <property type="entry name" value="DUF2905"/>
</dbReference>
<comment type="caution">
    <text evidence="2">The sequence shown here is derived from an EMBL/GenBank/DDBJ whole genome shotgun (WGS) entry which is preliminary data.</text>
</comment>
<dbReference type="PANTHER" id="PTHR36443:SF1">
    <property type="entry name" value="BSR5223 PROTEIN"/>
    <property type="match status" value="1"/>
</dbReference>